<dbReference type="AlphaFoldDB" id="A0A090QIL8"/>
<reference evidence="2 3" key="1">
    <citation type="journal article" date="2014" name="Genome Announc.">
        <title>Draft Genome Sequences of Two Vibrionaceae Species, Vibrio ponticus C121 and Photobacterium aphoticum C119, Isolated as Coral Reef Microbiota.</title>
        <authorList>
            <person name="Al-saari N."/>
            <person name="Meirelles P.M."/>
            <person name="Mino S."/>
            <person name="Suda W."/>
            <person name="Oshima K."/>
            <person name="Hattori M."/>
            <person name="Ohkuma M."/>
            <person name="Thompson F.L."/>
            <person name="Gomez-Gil B."/>
            <person name="Sawabe T."/>
            <person name="Sawabe T."/>
        </authorList>
    </citation>
    <scope>NUCLEOTIDE SEQUENCE [LARGE SCALE GENOMIC DNA]</scope>
    <source>
        <strain evidence="2 3">JCM 19237</strain>
    </source>
</reference>
<organism evidence="2 3">
    <name type="scientific">Photobacterium aphoticum</name>
    <dbReference type="NCBI Taxonomy" id="754436"/>
    <lineage>
        <taxon>Bacteria</taxon>
        <taxon>Pseudomonadati</taxon>
        <taxon>Pseudomonadota</taxon>
        <taxon>Gammaproteobacteria</taxon>
        <taxon>Vibrionales</taxon>
        <taxon>Vibrionaceae</taxon>
        <taxon>Photobacterium</taxon>
    </lineage>
</organism>
<dbReference type="Proteomes" id="UP000029227">
    <property type="component" value="Unassembled WGS sequence"/>
</dbReference>
<comment type="caution">
    <text evidence="2">The sequence shown here is derived from an EMBL/GenBank/DDBJ whole genome shotgun (WGS) entry which is preliminary data.</text>
</comment>
<sequence>MATTLWRYWGVLAVIAGVQTYASYLLHTDQISDVPLQWAIAPFYLPLYFVLLLISGSIEWLTGWQIGPTGMGRIQDEVWWLGFG</sequence>
<gene>
    <name evidence="2" type="ORF">JCM19237_4971</name>
</gene>
<accession>A0A090QIL8</accession>
<dbReference type="STRING" id="754436.JCM19237_4971"/>
<name>A0A090QIL8_9GAMM</name>
<evidence type="ECO:0000313" key="3">
    <source>
        <dbReference type="Proteomes" id="UP000029227"/>
    </source>
</evidence>
<keyword evidence="1" id="KW-1133">Transmembrane helix</keyword>
<protein>
    <submittedName>
        <fullName evidence="2">Uncharacterized protein</fullName>
    </submittedName>
</protein>
<proteinExistence type="predicted"/>
<feature type="transmembrane region" description="Helical" evidence="1">
    <location>
        <begin position="6"/>
        <end position="26"/>
    </location>
</feature>
<keyword evidence="1" id="KW-0812">Transmembrane</keyword>
<dbReference type="EMBL" id="BBMN01000001">
    <property type="protein sequence ID" value="GAL02078.1"/>
    <property type="molecule type" value="Genomic_DNA"/>
</dbReference>
<feature type="transmembrane region" description="Helical" evidence="1">
    <location>
        <begin position="38"/>
        <end position="58"/>
    </location>
</feature>
<evidence type="ECO:0000313" key="2">
    <source>
        <dbReference type="EMBL" id="GAL02078.1"/>
    </source>
</evidence>
<keyword evidence="1" id="KW-0472">Membrane</keyword>
<evidence type="ECO:0000256" key="1">
    <source>
        <dbReference type="SAM" id="Phobius"/>
    </source>
</evidence>